<accession>A0ABX2ZRD8</accession>
<dbReference type="RefSeq" id="WP_069033396.1">
    <property type="nucleotide sequence ID" value="NZ_MDKC01000009.1"/>
</dbReference>
<gene>
    <name evidence="1" type="ORF">BED47_20215</name>
</gene>
<reference evidence="1 2" key="1">
    <citation type="submission" date="2016-07" db="EMBL/GenBank/DDBJ databases">
        <authorList>
            <person name="Townsley L."/>
            <person name="Shank E.A."/>
        </authorList>
    </citation>
    <scope>NUCLEOTIDE SEQUENCE [LARGE SCALE GENOMIC DNA]</scope>
    <source>
        <strain evidence="1 2">CH01</strain>
    </source>
</reference>
<sequence>MDGQFVKQMIKRALMQYRGEHEQWITADMLDKLYEQIVTEQLNDDRELYEIVQDIVYEYVTNYA</sequence>
<dbReference type="Proteomes" id="UP000094580">
    <property type="component" value="Unassembled WGS sequence"/>
</dbReference>
<organism evidence="1 2">
    <name type="scientific">Gottfriedia luciferensis</name>
    <dbReference type="NCBI Taxonomy" id="178774"/>
    <lineage>
        <taxon>Bacteria</taxon>
        <taxon>Bacillati</taxon>
        <taxon>Bacillota</taxon>
        <taxon>Bacilli</taxon>
        <taxon>Bacillales</taxon>
        <taxon>Bacillaceae</taxon>
        <taxon>Gottfriedia</taxon>
    </lineage>
</organism>
<protein>
    <recommendedName>
        <fullName evidence="3">YqzH-like protein</fullName>
    </recommendedName>
</protein>
<evidence type="ECO:0000313" key="2">
    <source>
        <dbReference type="Proteomes" id="UP000094580"/>
    </source>
</evidence>
<evidence type="ECO:0008006" key="3">
    <source>
        <dbReference type="Google" id="ProtNLM"/>
    </source>
</evidence>
<name>A0ABX2ZRD8_9BACI</name>
<comment type="caution">
    <text evidence="1">The sequence shown here is derived from an EMBL/GenBank/DDBJ whole genome shotgun (WGS) entry which is preliminary data.</text>
</comment>
<dbReference type="Pfam" id="PF14164">
    <property type="entry name" value="YqzH"/>
    <property type="match status" value="1"/>
</dbReference>
<evidence type="ECO:0000313" key="1">
    <source>
        <dbReference type="EMBL" id="ODG92303.1"/>
    </source>
</evidence>
<proteinExistence type="predicted"/>
<dbReference type="InterPro" id="IPR025546">
    <property type="entry name" value="YqzH"/>
</dbReference>
<keyword evidence="2" id="KW-1185">Reference proteome</keyword>
<dbReference type="EMBL" id="MDKC01000009">
    <property type="protein sequence ID" value="ODG92303.1"/>
    <property type="molecule type" value="Genomic_DNA"/>
</dbReference>